<sequence length="99" mass="10685">MPLAAGATNFVAAALLSSALTPLTTCSASTASYAQRCHRARAGMRHLDGFADRYPSFQLEDELLVEGWRDVMWGRQYQRHSRVRSAGGSAEQAPATISG</sequence>
<feature type="chain" id="PRO_5035792281" evidence="1">
    <location>
        <begin position="27"/>
        <end position="99"/>
    </location>
</feature>
<dbReference type="AlphaFoldDB" id="A0A8T0VB84"/>
<comment type="caution">
    <text evidence="2">The sequence shown here is derived from an EMBL/GenBank/DDBJ whole genome shotgun (WGS) entry which is preliminary data.</text>
</comment>
<dbReference type="Proteomes" id="UP000823388">
    <property type="component" value="Chromosome 3K"/>
</dbReference>
<accession>A0A8T0VB84</accession>
<evidence type="ECO:0000313" key="3">
    <source>
        <dbReference type="Proteomes" id="UP000823388"/>
    </source>
</evidence>
<organism evidence="2 3">
    <name type="scientific">Panicum virgatum</name>
    <name type="common">Blackwell switchgrass</name>
    <dbReference type="NCBI Taxonomy" id="38727"/>
    <lineage>
        <taxon>Eukaryota</taxon>
        <taxon>Viridiplantae</taxon>
        <taxon>Streptophyta</taxon>
        <taxon>Embryophyta</taxon>
        <taxon>Tracheophyta</taxon>
        <taxon>Spermatophyta</taxon>
        <taxon>Magnoliopsida</taxon>
        <taxon>Liliopsida</taxon>
        <taxon>Poales</taxon>
        <taxon>Poaceae</taxon>
        <taxon>PACMAD clade</taxon>
        <taxon>Panicoideae</taxon>
        <taxon>Panicodae</taxon>
        <taxon>Paniceae</taxon>
        <taxon>Panicinae</taxon>
        <taxon>Panicum</taxon>
        <taxon>Panicum sect. Hiantes</taxon>
    </lineage>
</organism>
<keyword evidence="3" id="KW-1185">Reference proteome</keyword>
<gene>
    <name evidence="2" type="ORF">PVAP13_3KG410904</name>
</gene>
<protein>
    <submittedName>
        <fullName evidence="2">Uncharacterized protein</fullName>
    </submittedName>
</protein>
<dbReference type="EMBL" id="CM029041">
    <property type="protein sequence ID" value="KAG2629129.1"/>
    <property type="molecule type" value="Genomic_DNA"/>
</dbReference>
<keyword evidence="1" id="KW-0732">Signal</keyword>
<evidence type="ECO:0000313" key="2">
    <source>
        <dbReference type="EMBL" id="KAG2629129.1"/>
    </source>
</evidence>
<feature type="signal peptide" evidence="1">
    <location>
        <begin position="1"/>
        <end position="26"/>
    </location>
</feature>
<reference evidence="2" key="1">
    <citation type="submission" date="2020-05" db="EMBL/GenBank/DDBJ databases">
        <title>WGS assembly of Panicum virgatum.</title>
        <authorList>
            <person name="Lovell J.T."/>
            <person name="Jenkins J."/>
            <person name="Shu S."/>
            <person name="Juenger T.E."/>
            <person name="Schmutz J."/>
        </authorList>
    </citation>
    <scope>NUCLEOTIDE SEQUENCE</scope>
    <source>
        <strain evidence="2">AP13</strain>
    </source>
</reference>
<name>A0A8T0VB84_PANVG</name>
<proteinExistence type="predicted"/>
<evidence type="ECO:0000256" key="1">
    <source>
        <dbReference type="SAM" id="SignalP"/>
    </source>
</evidence>